<dbReference type="AlphaFoldDB" id="A0A415LF55"/>
<dbReference type="InterPro" id="IPR035461">
    <property type="entry name" value="GmhA/DiaA"/>
</dbReference>
<comment type="caution">
    <text evidence="2">The sequence shown here is derived from an EMBL/GenBank/DDBJ whole genome shotgun (WGS) entry which is preliminary data.</text>
</comment>
<dbReference type="GeneID" id="66466183"/>
<sequence>MDYRKLIKSYIENEIETINKIDMDQINAALNLLEAGIKREATVYVFGNGGSAATASHIQNDFNKGISEHTKEKFRFLCLNDNIATVMAIANDIGYEEIFRFQLIGKIKSNDIIVAISGSGNSKNVINAVEYGKNHGCKVIGMTGYSGGKLKELADISLHSPINSMQITEDIHMIFNHLMMSIFYKTMCGINHIKNKGDTDEQNIY</sequence>
<gene>
    <name evidence="2" type="ORF">DW018_02910</name>
</gene>
<dbReference type="InterPro" id="IPR046348">
    <property type="entry name" value="SIS_dom_sf"/>
</dbReference>
<dbReference type="PANTHER" id="PTHR30390">
    <property type="entry name" value="SEDOHEPTULOSE 7-PHOSPHATE ISOMERASE / DNAA INITIATOR-ASSOCIATING FACTOR FOR REPLICATION INITIATION"/>
    <property type="match status" value="1"/>
</dbReference>
<proteinExistence type="predicted"/>
<dbReference type="GO" id="GO:0097367">
    <property type="term" value="F:carbohydrate derivative binding"/>
    <property type="evidence" value="ECO:0007669"/>
    <property type="project" value="InterPro"/>
</dbReference>
<evidence type="ECO:0000259" key="1">
    <source>
        <dbReference type="PROSITE" id="PS51464"/>
    </source>
</evidence>
<dbReference type="RefSeq" id="WP_118379278.1">
    <property type="nucleotide sequence ID" value="NZ_CABJDQ010000002.1"/>
</dbReference>
<accession>A0A415LF55</accession>
<dbReference type="Proteomes" id="UP000283314">
    <property type="component" value="Unassembled WGS sequence"/>
</dbReference>
<dbReference type="EMBL" id="QROT01000002">
    <property type="protein sequence ID" value="RHL47087.1"/>
    <property type="molecule type" value="Genomic_DNA"/>
</dbReference>
<dbReference type="Gene3D" id="3.40.50.10490">
    <property type="entry name" value="Glucose-6-phosphate isomerase like protein, domain 1"/>
    <property type="match status" value="1"/>
</dbReference>
<dbReference type="InterPro" id="IPR001347">
    <property type="entry name" value="SIS_dom"/>
</dbReference>
<feature type="domain" description="SIS" evidence="1">
    <location>
        <begin position="33"/>
        <end position="192"/>
    </location>
</feature>
<dbReference type="GO" id="GO:1901135">
    <property type="term" value="P:carbohydrate derivative metabolic process"/>
    <property type="evidence" value="ECO:0007669"/>
    <property type="project" value="InterPro"/>
</dbReference>
<protein>
    <submittedName>
        <fullName evidence="2">SIS domain-containing protein</fullName>
    </submittedName>
</protein>
<organism evidence="2 3">
    <name type="scientific">Eubacterium ventriosum</name>
    <dbReference type="NCBI Taxonomy" id="39496"/>
    <lineage>
        <taxon>Bacteria</taxon>
        <taxon>Bacillati</taxon>
        <taxon>Bacillota</taxon>
        <taxon>Clostridia</taxon>
        <taxon>Eubacteriales</taxon>
        <taxon>Eubacteriaceae</taxon>
        <taxon>Eubacterium</taxon>
    </lineage>
</organism>
<dbReference type="PROSITE" id="PS51464">
    <property type="entry name" value="SIS"/>
    <property type="match status" value="1"/>
</dbReference>
<evidence type="ECO:0000313" key="2">
    <source>
        <dbReference type="EMBL" id="RHL47087.1"/>
    </source>
</evidence>
<evidence type="ECO:0000313" key="3">
    <source>
        <dbReference type="Proteomes" id="UP000283314"/>
    </source>
</evidence>
<reference evidence="2 3" key="1">
    <citation type="submission" date="2018-08" db="EMBL/GenBank/DDBJ databases">
        <title>A genome reference for cultivated species of the human gut microbiota.</title>
        <authorList>
            <person name="Zou Y."/>
            <person name="Xue W."/>
            <person name="Luo G."/>
        </authorList>
    </citation>
    <scope>NUCLEOTIDE SEQUENCE [LARGE SCALE GENOMIC DNA]</scope>
    <source>
        <strain evidence="2 3">AF37-4</strain>
    </source>
</reference>
<dbReference type="CDD" id="cd05006">
    <property type="entry name" value="SIS_GmhA"/>
    <property type="match status" value="1"/>
</dbReference>
<dbReference type="InterPro" id="IPR050099">
    <property type="entry name" value="SIS_GmhA/DiaA_subfam"/>
</dbReference>
<dbReference type="Pfam" id="PF13580">
    <property type="entry name" value="SIS_2"/>
    <property type="match status" value="1"/>
</dbReference>
<name>A0A415LF55_9FIRM</name>
<dbReference type="PANTHER" id="PTHR30390:SF8">
    <property type="entry name" value="SUGAR ISOMERASE (SIS)"/>
    <property type="match status" value="1"/>
</dbReference>
<dbReference type="SUPFAM" id="SSF53697">
    <property type="entry name" value="SIS domain"/>
    <property type="match status" value="1"/>
</dbReference>